<evidence type="ECO:0000313" key="3">
    <source>
        <dbReference type="Proteomes" id="UP000291189"/>
    </source>
</evidence>
<reference evidence="2 3" key="1">
    <citation type="submission" date="2019-01" db="EMBL/GenBank/DDBJ databases">
        <title>Nocardioides guangzhouensis sp. nov., an actinobacterium isolated from soil.</title>
        <authorList>
            <person name="Fu Y."/>
            <person name="Cai Y."/>
            <person name="Lin Z."/>
            <person name="Chen P."/>
        </authorList>
    </citation>
    <scope>NUCLEOTIDE SEQUENCE [LARGE SCALE GENOMIC DNA]</scope>
    <source>
        <strain evidence="2 3">NBRC 105384</strain>
    </source>
</reference>
<name>A0A4Q5IXL1_9ACTN</name>
<accession>A0A4Q5IXL1</accession>
<dbReference type="AlphaFoldDB" id="A0A4Q5IXL1"/>
<evidence type="ECO:0000256" key="1">
    <source>
        <dbReference type="SAM" id="Phobius"/>
    </source>
</evidence>
<dbReference type="OrthoDB" id="3772594at2"/>
<feature type="transmembrane region" description="Helical" evidence="1">
    <location>
        <begin position="21"/>
        <end position="42"/>
    </location>
</feature>
<keyword evidence="1" id="KW-0812">Transmembrane</keyword>
<dbReference type="RefSeq" id="WP_129989434.1">
    <property type="nucleotide sequence ID" value="NZ_SDPU01000035.1"/>
</dbReference>
<gene>
    <name evidence="2" type="ORF">ETU37_21830</name>
</gene>
<keyword evidence="3" id="KW-1185">Reference proteome</keyword>
<dbReference type="EMBL" id="SDPU01000035">
    <property type="protein sequence ID" value="RYU09669.1"/>
    <property type="molecule type" value="Genomic_DNA"/>
</dbReference>
<feature type="transmembrane region" description="Helical" evidence="1">
    <location>
        <begin position="54"/>
        <end position="87"/>
    </location>
</feature>
<proteinExistence type="predicted"/>
<organism evidence="2 3">
    <name type="scientific">Nocardioides iriomotensis</name>
    <dbReference type="NCBI Taxonomy" id="715784"/>
    <lineage>
        <taxon>Bacteria</taxon>
        <taxon>Bacillati</taxon>
        <taxon>Actinomycetota</taxon>
        <taxon>Actinomycetes</taxon>
        <taxon>Propionibacteriales</taxon>
        <taxon>Nocardioidaceae</taxon>
        <taxon>Nocardioides</taxon>
    </lineage>
</organism>
<dbReference type="Proteomes" id="UP000291189">
    <property type="component" value="Unassembled WGS sequence"/>
</dbReference>
<protein>
    <submittedName>
        <fullName evidence="2">Uncharacterized protein</fullName>
    </submittedName>
</protein>
<keyword evidence="1" id="KW-0472">Membrane</keyword>
<comment type="caution">
    <text evidence="2">The sequence shown here is derived from an EMBL/GenBank/DDBJ whole genome shotgun (WGS) entry which is preliminary data.</text>
</comment>
<evidence type="ECO:0000313" key="2">
    <source>
        <dbReference type="EMBL" id="RYU09669.1"/>
    </source>
</evidence>
<keyword evidence="1" id="KW-1133">Transmembrane helix</keyword>
<sequence>MSEGRRRAEKQKHPERRLSMLLLALGALAAGVAWVFLVKAAIDFGRVARAGDQVAWVFTAGATIGATLCLLLLFVLVARVLVALGLVSEYKPRRSTGRRTR</sequence>